<accession>A0AAV4P4Z9</accession>
<sequence length="92" mass="10246">MSIWSAVKRDNTSLDRSNPFFVGVLEETDACKPESTGAFRKVLHPSNSRHSQVAATKRDVETRKAFKNNAVLKSETCGTCCNLCLQAKKKEQ</sequence>
<gene>
    <name evidence="1" type="ORF">CEXT_535741</name>
</gene>
<evidence type="ECO:0000313" key="2">
    <source>
        <dbReference type="Proteomes" id="UP001054945"/>
    </source>
</evidence>
<dbReference type="EMBL" id="BPLR01004095">
    <property type="protein sequence ID" value="GIX92116.1"/>
    <property type="molecule type" value="Genomic_DNA"/>
</dbReference>
<proteinExistence type="predicted"/>
<reference evidence="1 2" key="1">
    <citation type="submission" date="2021-06" db="EMBL/GenBank/DDBJ databases">
        <title>Caerostris extrusa draft genome.</title>
        <authorList>
            <person name="Kono N."/>
            <person name="Arakawa K."/>
        </authorList>
    </citation>
    <scope>NUCLEOTIDE SEQUENCE [LARGE SCALE GENOMIC DNA]</scope>
</reference>
<name>A0AAV4P4Z9_CAEEX</name>
<protein>
    <submittedName>
        <fullName evidence="1">Uncharacterized protein</fullName>
    </submittedName>
</protein>
<keyword evidence="2" id="KW-1185">Reference proteome</keyword>
<dbReference type="AlphaFoldDB" id="A0AAV4P4Z9"/>
<dbReference type="Proteomes" id="UP001054945">
    <property type="component" value="Unassembled WGS sequence"/>
</dbReference>
<evidence type="ECO:0000313" key="1">
    <source>
        <dbReference type="EMBL" id="GIX92116.1"/>
    </source>
</evidence>
<organism evidence="1 2">
    <name type="scientific">Caerostris extrusa</name>
    <name type="common">Bark spider</name>
    <name type="synonym">Caerostris bankana</name>
    <dbReference type="NCBI Taxonomy" id="172846"/>
    <lineage>
        <taxon>Eukaryota</taxon>
        <taxon>Metazoa</taxon>
        <taxon>Ecdysozoa</taxon>
        <taxon>Arthropoda</taxon>
        <taxon>Chelicerata</taxon>
        <taxon>Arachnida</taxon>
        <taxon>Araneae</taxon>
        <taxon>Araneomorphae</taxon>
        <taxon>Entelegynae</taxon>
        <taxon>Araneoidea</taxon>
        <taxon>Araneidae</taxon>
        <taxon>Caerostris</taxon>
    </lineage>
</organism>
<comment type="caution">
    <text evidence="1">The sequence shown here is derived from an EMBL/GenBank/DDBJ whole genome shotgun (WGS) entry which is preliminary data.</text>
</comment>